<dbReference type="InterPro" id="IPR040086">
    <property type="entry name" value="MJ0683-like"/>
</dbReference>
<evidence type="ECO:0000259" key="5">
    <source>
        <dbReference type="SMART" id="SM00729"/>
    </source>
</evidence>
<evidence type="ECO:0000313" key="6">
    <source>
        <dbReference type="EMBL" id="ETW92804.1"/>
    </source>
</evidence>
<dbReference type="GO" id="GO:0051536">
    <property type="term" value="F:iron-sulfur cluster binding"/>
    <property type="evidence" value="ECO:0007669"/>
    <property type="project" value="UniProtKB-KW"/>
</dbReference>
<comment type="caution">
    <text evidence="6">The sequence shown here is derived from an EMBL/GenBank/DDBJ whole genome shotgun (WGS) entry which is preliminary data.</text>
</comment>
<dbReference type="InterPro" id="IPR006638">
    <property type="entry name" value="Elp3/MiaA/NifB-like_rSAM"/>
</dbReference>
<dbReference type="SMART" id="SM00729">
    <property type="entry name" value="Elp3"/>
    <property type="match status" value="1"/>
</dbReference>
<evidence type="ECO:0000256" key="3">
    <source>
        <dbReference type="ARBA" id="ARBA00023014"/>
    </source>
</evidence>
<organism evidence="6 7">
    <name type="scientific">Entotheonella factor</name>
    <dbReference type="NCBI Taxonomy" id="1429438"/>
    <lineage>
        <taxon>Bacteria</taxon>
        <taxon>Pseudomonadati</taxon>
        <taxon>Nitrospinota/Tectimicrobiota group</taxon>
        <taxon>Candidatus Tectimicrobiota</taxon>
        <taxon>Candidatus Entotheonellia</taxon>
        <taxon>Candidatus Entotheonellales</taxon>
        <taxon>Candidatus Entotheonellaceae</taxon>
        <taxon>Candidatus Entotheonella</taxon>
    </lineage>
</organism>
<dbReference type="PATRIC" id="fig|1429438.4.peg.7867"/>
<dbReference type="NCBIfam" id="NF033668">
    <property type="entry name" value="rSAM_PA0069"/>
    <property type="match status" value="1"/>
</dbReference>
<feature type="compositionally biased region" description="Basic residues" evidence="4">
    <location>
        <begin position="1"/>
        <end position="11"/>
    </location>
</feature>
<dbReference type="SFLD" id="SFLDS00029">
    <property type="entry name" value="Radical_SAM"/>
    <property type="match status" value="1"/>
</dbReference>
<dbReference type="SFLD" id="SFLDG01084">
    <property type="entry name" value="Uncharacterised_Radical_SAM_Su"/>
    <property type="match status" value="1"/>
</dbReference>
<keyword evidence="3" id="KW-0411">Iron-sulfur</keyword>
<evidence type="ECO:0000256" key="4">
    <source>
        <dbReference type="SAM" id="MobiDB-lite"/>
    </source>
</evidence>
<keyword evidence="1" id="KW-0479">Metal-binding</keyword>
<dbReference type="InterPro" id="IPR058240">
    <property type="entry name" value="rSAM_sf"/>
</dbReference>
<dbReference type="SUPFAM" id="SSF102114">
    <property type="entry name" value="Radical SAM enzymes"/>
    <property type="match status" value="1"/>
</dbReference>
<sequence>MHHTSKPRRGRGTPDNPKNRFTALEYIRDEDAGDEESSPQATEVFYDTTRSIIARNTSPDIGFDASVNPYRGCEHGCIYCYARPTHEYLGFSAGLDFETKLLAKMAAPALLRKELASPKWVPQVIAMSGVTDCYQPVERHLKLTRGCLEVLAEFRNPVCIITKNQLVTRDIDILNELARYEAVSVMLSITTLDDKLRRVLEPRASHPEHRLKAVKMLRDAGIPVGVMVAPIIAGLNDAEIPALVKAAVEAGAQRAGYTHLRLPYGVAPLFEQWLEAHVPTKKDKVLNRVRAMRGGQLNEREFGKRMRGEGVFAEQVASLFKLACRQAGLANTSPALSTDAFRRPSGPQLSLFD</sequence>
<dbReference type="HOGENOM" id="CLU_015525_0_0_7"/>
<dbReference type="Proteomes" id="UP000019141">
    <property type="component" value="Unassembled WGS sequence"/>
</dbReference>
<dbReference type="AlphaFoldDB" id="W4L4M0"/>
<dbReference type="Pfam" id="PF04055">
    <property type="entry name" value="Radical_SAM"/>
    <property type="match status" value="1"/>
</dbReference>
<evidence type="ECO:0000313" key="7">
    <source>
        <dbReference type="Proteomes" id="UP000019141"/>
    </source>
</evidence>
<dbReference type="PANTHER" id="PTHR43432:SF3">
    <property type="entry name" value="SLR0285 PROTEIN"/>
    <property type="match status" value="1"/>
</dbReference>
<feature type="region of interest" description="Disordered" evidence="4">
    <location>
        <begin position="1"/>
        <end position="21"/>
    </location>
</feature>
<protein>
    <submittedName>
        <fullName evidence="6">Radical SAM protein</fullName>
    </submittedName>
</protein>
<keyword evidence="2" id="KW-0408">Iron</keyword>
<dbReference type="Gene3D" id="3.80.30.30">
    <property type="match status" value="1"/>
</dbReference>
<dbReference type="InterPro" id="IPR007197">
    <property type="entry name" value="rSAM"/>
</dbReference>
<dbReference type="EMBL" id="AZHW01001373">
    <property type="protein sequence ID" value="ETW92804.1"/>
    <property type="molecule type" value="Genomic_DNA"/>
</dbReference>
<name>W4L4M0_ENTF1</name>
<feature type="domain" description="Elp3/MiaA/NifB-like radical SAM core" evidence="5">
    <location>
        <begin position="63"/>
        <end position="290"/>
    </location>
</feature>
<keyword evidence="7" id="KW-1185">Reference proteome</keyword>
<dbReference type="CDD" id="cd01335">
    <property type="entry name" value="Radical_SAM"/>
    <property type="match status" value="1"/>
</dbReference>
<accession>W4L4M0</accession>
<dbReference type="GO" id="GO:0003824">
    <property type="term" value="F:catalytic activity"/>
    <property type="evidence" value="ECO:0007669"/>
    <property type="project" value="InterPro"/>
</dbReference>
<reference evidence="6 7" key="1">
    <citation type="journal article" date="2014" name="Nature">
        <title>An environmental bacterial taxon with a large and distinct metabolic repertoire.</title>
        <authorList>
            <person name="Wilson M.C."/>
            <person name="Mori T."/>
            <person name="Ruckert C."/>
            <person name="Uria A.R."/>
            <person name="Helf M.J."/>
            <person name="Takada K."/>
            <person name="Gernert C."/>
            <person name="Steffens U.A."/>
            <person name="Heycke N."/>
            <person name="Schmitt S."/>
            <person name="Rinke C."/>
            <person name="Helfrich E.J."/>
            <person name="Brachmann A.O."/>
            <person name="Gurgui C."/>
            <person name="Wakimoto T."/>
            <person name="Kracht M."/>
            <person name="Crusemann M."/>
            <person name="Hentschel U."/>
            <person name="Abe I."/>
            <person name="Matsunaga S."/>
            <person name="Kalinowski J."/>
            <person name="Takeyama H."/>
            <person name="Piel J."/>
        </authorList>
    </citation>
    <scope>NUCLEOTIDE SEQUENCE [LARGE SCALE GENOMIC DNA]</scope>
    <source>
        <strain evidence="7">TSY1</strain>
    </source>
</reference>
<evidence type="ECO:0000256" key="2">
    <source>
        <dbReference type="ARBA" id="ARBA00023004"/>
    </source>
</evidence>
<proteinExistence type="predicted"/>
<dbReference type="GO" id="GO:0046872">
    <property type="term" value="F:metal ion binding"/>
    <property type="evidence" value="ECO:0007669"/>
    <property type="project" value="UniProtKB-KW"/>
</dbReference>
<evidence type="ECO:0000256" key="1">
    <source>
        <dbReference type="ARBA" id="ARBA00022723"/>
    </source>
</evidence>
<dbReference type="PANTHER" id="PTHR43432">
    <property type="entry name" value="SLR0285 PROTEIN"/>
    <property type="match status" value="1"/>
</dbReference>
<gene>
    <name evidence="6" type="ORF">ETSY1_42070</name>
</gene>